<dbReference type="SUPFAM" id="SSF56672">
    <property type="entry name" value="DNA/RNA polymerases"/>
    <property type="match status" value="1"/>
</dbReference>
<protein>
    <submittedName>
        <fullName evidence="1">Uncharacterized protein</fullName>
    </submittedName>
</protein>
<dbReference type="STRING" id="670580.A0A1X6MWE2"/>
<evidence type="ECO:0000313" key="2">
    <source>
        <dbReference type="Proteomes" id="UP000194127"/>
    </source>
</evidence>
<dbReference type="RefSeq" id="XP_024337354.1">
    <property type="nucleotide sequence ID" value="XM_024477064.1"/>
</dbReference>
<dbReference type="AlphaFoldDB" id="A0A1X6MWE2"/>
<accession>A0A1X6MWE2</accession>
<dbReference type="GeneID" id="36322014"/>
<name>A0A1X6MWE2_9APHY</name>
<dbReference type="EMBL" id="KZ110600">
    <property type="protein sequence ID" value="OSX60560.1"/>
    <property type="molecule type" value="Genomic_DNA"/>
</dbReference>
<dbReference type="Gene3D" id="2.40.70.10">
    <property type="entry name" value="Acid Proteases"/>
    <property type="match status" value="1"/>
</dbReference>
<organism evidence="1 2">
    <name type="scientific">Postia placenta MAD-698-R-SB12</name>
    <dbReference type="NCBI Taxonomy" id="670580"/>
    <lineage>
        <taxon>Eukaryota</taxon>
        <taxon>Fungi</taxon>
        <taxon>Dikarya</taxon>
        <taxon>Basidiomycota</taxon>
        <taxon>Agaricomycotina</taxon>
        <taxon>Agaricomycetes</taxon>
        <taxon>Polyporales</taxon>
        <taxon>Adustoporiaceae</taxon>
        <taxon>Rhodonia</taxon>
    </lineage>
</organism>
<dbReference type="InterPro" id="IPR021109">
    <property type="entry name" value="Peptidase_aspartic_dom_sf"/>
</dbReference>
<sequence>MCPNGFPDPTIYHTLTQADVDCARRVQPKATAAPVASVASVVSIENVTSDNEGRSDDHVVTALVATVLGLSAELFSLFEFDDPVLSDDGELEDEEEVSTLLAHVPHHIIAAIRVDADTPKGDLWVPHLVWTCVVRGDLATIPLQALIDNGSHAVLIREDCMDKLGLCHCHLPHPECVKLAMKNEGQKVVVELAEYIHLQCSDPLFGWQAHSVHAIIAPGLCFPIILGFPFLVRNEIVIDHAAHSVVAKASMFDLLHPQLPSPPVVPRPRLQEQIKSIVHNHTSMMTELKDQLWDQHDFVNKKAEPMHDLDIVGLVREQVEELTAQEQLTQLGDALKAEFRDVFEPIPHANDLPSDMYCRIQLKDASKRIATRSYSTPQKYKEAWSTLVQEHLTAGQIWPSNSEHTSPVFLMPKVDPTALPHWQHHHRLALAASGR</sequence>
<dbReference type="InterPro" id="IPR043502">
    <property type="entry name" value="DNA/RNA_pol_sf"/>
</dbReference>
<gene>
    <name evidence="1" type="ORF">POSPLADRAFT_1035094</name>
</gene>
<dbReference type="CDD" id="cd00303">
    <property type="entry name" value="retropepsin_like"/>
    <property type="match status" value="1"/>
</dbReference>
<keyword evidence="2" id="KW-1185">Reference proteome</keyword>
<dbReference type="Gene3D" id="3.10.10.10">
    <property type="entry name" value="HIV Type 1 Reverse Transcriptase, subunit A, domain 1"/>
    <property type="match status" value="1"/>
</dbReference>
<proteinExistence type="predicted"/>
<evidence type="ECO:0000313" key="1">
    <source>
        <dbReference type="EMBL" id="OSX60560.1"/>
    </source>
</evidence>
<dbReference type="Proteomes" id="UP000194127">
    <property type="component" value="Unassembled WGS sequence"/>
</dbReference>
<dbReference type="OrthoDB" id="2801433at2759"/>
<reference evidence="1 2" key="1">
    <citation type="submission" date="2017-04" db="EMBL/GenBank/DDBJ databases">
        <title>Genome Sequence of the Model Brown-Rot Fungus Postia placenta SB12.</title>
        <authorList>
            <consortium name="DOE Joint Genome Institute"/>
            <person name="Gaskell J."/>
            <person name="Kersten P."/>
            <person name="Larrondo L.F."/>
            <person name="Canessa P."/>
            <person name="Martinez D."/>
            <person name="Hibbett D."/>
            <person name="Schmoll M."/>
            <person name="Kubicek C.P."/>
            <person name="Martinez A.T."/>
            <person name="Yadav J."/>
            <person name="Master E."/>
            <person name="Magnuson J.K."/>
            <person name="James T."/>
            <person name="Yaver D."/>
            <person name="Berka R."/>
            <person name="Labutti K."/>
            <person name="Lipzen A."/>
            <person name="Aerts A."/>
            <person name="Barry K."/>
            <person name="Henrissat B."/>
            <person name="Blanchette R."/>
            <person name="Grigoriev I."/>
            <person name="Cullen D."/>
        </authorList>
    </citation>
    <scope>NUCLEOTIDE SEQUENCE [LARGE SCALE GENOMIC DNA]</scope>
    <source>
        <strain evidence="1 2">MAD-698-R-SB12</strain>
    </source>
</reference>